<evidence type="ECO:0000313" key="7">
    <source>
        <dbReference type="EMBL" id="VTR42016.1"/>
    </source>
</evidence>
<dbReference type="GO" id="GO:0003700">
    <property type="term" value="F:DNA-binding transcription factor activity"/>
    <property type="evidence" value="ECO:0007669"/>
    <property type="project" value="InterPro"/>
</dbReference>
<protein>
    <submittedName>
        <fullName evidence="7">HTH-type transcriptional regulatory protein gabR</fullName>
    </submittedName>
</protein>
<dbReference type="PANTHER" id="PTHR46577:SF1">
    <property type="entry name" value="HTH-TYPE TRANSCRIPTIONAL REGULATORY PROTEIN GABR"/>
    <property type="match status" value="1"/>
</dbReference>
<feature type="domain" description="HTH gntR-type" evidence="6">
    <location>
        <begin position="29"/>
        <end position="97"/>
    </location>
</feature>
<dbReference type="GO" id="GO:0003677">
    <property type="term" value="F:DNA binding"/>
    <property type="evidence" value="ECO:0007669"/>
    <property type="project" value="UniProtKB-KW"/>
</dbReference>
<dbReference type="AlphaFoldDB" id="A0A4U9V621"/>
<organism evidence="7 8">
    <name type="scientific">Sphingobacterium thalpophilum</name>
    <dbReference type="NCBI Taxonomy" id="259"/>
    <lineage>
        <taxon>Bacteria</taxon>
        <taxon>Pseudomonadati</taxon>
        <taxon>Bacteroidota</taxon>
        <taxon>Sphingobacteriia</taxon>
        <taxon>Sphingobacteriales</taxon>
        <taxon>Sphingobacteriaceae</taxon>
        <taxon>Sphingobacterium</taxon>
    </lineage>
</organism>
<gene>
    <name evidence="7" type="primary">gabR_2</name>
    <name evidence="7" type="ORF">NCTC11429_02625</name>
</gene>
<dbReference type="SUPFAM" id="SSF46785">
    <property type="entry name" value="Winged helix' DNA-binding domain"/>
    <property type="match status" value="1"/>
</dbReference>
<dbReference type="InterPro" id="IPR015424">
    <property type="entry name" value="PyrdxlP-dep_Trfase"/>
</dbReference>
<keyword evidence="5" id="KW-0804">Transcription</keyword>
<dbReference type="InterPro" id="IPR036388">
    <property type="entry name" value="WH-like_DNA-bd_sf"/>
</dbReference>
<dbReference type="CDD" id="cd00609">
    <property type="entry name" value="AAT_like"/>
    <property type="match status" value="1"/>
</dbReference>
<dbReference type="CDD" id="cd07377">
    <property type="entry name" value="WHTH_GntR"/>
    <property type="match status" value="1"/>
</dbReference>
<dbReference type="PROSITE" id="PS50949">
    <property type="entry name" value="HTH_GNTR"/>
    <property type="match status" value="1"/>
</dbReference>
<keyword evidence="4" id="KW-0238">DNA-binding</keyword>
<dbReference type="SMART" id="SM00345">
    <property type="entry name" value="HTH_GNTR"/>
    <property type="match status" value="1"/>
</dbReference>
<dbReference type="PANTHER" id="PTHR46577">
    <property type="entry name" value="HTH-TYPE TRANSCRIPTIONAL REGULATORY PROTEIN GABR"/>
    <property type="match status" value="1"/>
</dbReference>
<evidence type="ECO:0000256" key="3">
    <source>
        <dbReference type="ARBA" id="ARBA00023015"/>
    </source>
</evidence>
<evidence type="ECO:0000259" key="6">
    <source>
        <dbReference type="PROSITE" id="PS50949"/>
    </source>
</evidence>
<reference evidence="7 8" key="1">
    <citation type="submission" date="2019-05" db="EMBL/GenBank/DDBJ databases">
        <authorList>
            <consortium name="Pathogen Informatics"/>
        </authorList>
    </citation>
    <scope>NUCLEOTIDE SEQUENCE [LARGE SCALE GENOMIC DNA]</scope>
    <source>
        <strain evidence="7 8">NCTC11429</strain>
    </source>
</reference>
<dbReference type="InterPro" id="IPR004839">
    <property type="entry name" value="Aminotransferase_I/II_large"/>
</dbReference>
<keyword evidence="3" id="KW-0805">Transcription regulation</keyword>
<dbReference type="InterPro" id="IPR036390">
    <property type="entry name" value="WH_DNA-bd_sf"/>
</dbReference>
<dbReference type="InterPro" id="IPR015421">
    <property type="entry name" value="PyrdxlP-dep_Trfase_major"/>
</dbReference>
<dbReference type="KEGG" id="stha:NCTC11429_02625"/>
<comment type="similarity">
    <text evidence="1">In the C-terminal section; belongs to the class-I pyridoxal-phosphate-dependent aminotransferase family.</text>
</comment>
<dbReference type="SUPFAM" id="SSF53383">
    <property type="entry name" value="PLP-dependent transferases"/>
    <property type="match status" value="1"/>
</dbReference>
<dbReference type="InterPro" id="IPR000524">
    <property type="entry name" value="Tscrpt_reg_HTH_GntR"/>
</dbReference>
<dbReference type="Pfam" id="PF00155">
    <property type="entry name" value="Aminotran_1_2"/>
    <property type="match status" value="1"/>
</dbReference>
<evidence type="ECO:0000256" key="4">
    <source>
        <dbReference type="ARBA" id="ARBA00023125"/>
    </source>
</evidence>
<dbReference type="Pfam" id="PF00392">
    <property type="entry name" value="GntR"/>
    <property type="match status" value="1"/>
</dbReference>
<name>A0A4U9V621_9SPHI</name>
<evidence type="ECO:0000256" key="5">
    <source>
        <dbReference type="ARBA" id="ARBA00023163"/>
    </source>
</evidence>
<sequence length="487" mass="55113">MYIWNSNPKERPMLRPWNLTITIDRHSAKAIYLQIAASISADIQSGRLSSGTALPSSRALATQLGVNRNTVVEALQLLLSEGWLESQQRRGIFVAKELPPLYSGSTVDGTADTPQSHLRIVFDDGNPDTRIAPIDQLARAYRQIFKRSARWKMMGYAEPCGHADFRQAIADMLNQERDMRVTKDHLCVTRGSQMAMYLIAQCLLEPGDSILVESPGYCTAWKIFEHRGARLIEIPVDADGILVDEILPHLTAATNVKALYLTPHRQYPTTVTLSSHRRSQLIQLSNAFGFTIIEDDYDYEFNFEQPPVFPLAASPVLQHSIYIGTLSKVVAPALRIGYLVSKSEQLLRNIAALRYLIDIQGDNIMEQAILELIRDGTIRRHIRKATDHYRQKRDLMVRLLEEHLQDHVHVHIPEGGLAVWLSFKHQVDWTLLFKKLKRKSIQIPHPDNYGKSDSYGGLRLGYGSLSEELIEEGISELAQILKHARIS</sequence>
<proteinExistence type="inferred from homology"/>
<accession>A0A4U9V621</accession>
<evidence type="ECO:0000256" key="1">
    <source>
        <dbReference type="ARBA" id="ARBA00005384"/>
    </source>
</evidence>
<dbReference type="Proteomes" id="UP000308196">
    <property type="component" value="Chromosome"/>
</dbReference>
<dbReference type="GO" id="GO:0030170">
    <property type="term" value="F:pyridoxal phosphate binding"/>
    <property type="evidence" value="ECO:0007669"/>
    <property type="project" value="InterPro"/>
</dbReference>
<dbReference type="PRINTS" id="PR00035">
    <property type="entry name" value="HTHGNTR"/>
</dbReference>
<evidence type="ECO:0000256" key="2">
    <source>
        <dbReference type="ARBA" id="ARBA00022898"/>
    </source>
</evidence>
<evidence type="ECO:0000313" key="8">
    <source>
        <dbReference type="Proteomes" id="UP000308196"/>
    </source>
</evidence>
<dbReference type="Gene3D" id="3.40.640.10">
    <property type="entry name" value="Type I PLP-dependent aspartate aminotransferase-like (Major domain)"/>
    <property type="match status" value="1"/>
</dbReference>
<keyword evidence="2" id="KW-0663">Pyridoxal phosphate</keyword>
<dbReference type="STRING" id="1123265.GCA_000686625_02205"/>
<dbReference type="Gene3D" id="1.10.10.10">
    <property type="entry name" value="Winged helix-like DNA-binding domain superfamily/Winged helix DNA-binding domain"/>
    <property type="match status" value="1"/>
</dbReference>
<dbReference type="EMBL" id="LR590484">
    <property type="protein sequence ID" value="VTR42016.1"/>
    <property type="molecule type" value="Genomic_DNA"/>
</dbReference>
<dbReference type="InterPro" id="IPR051446">
    <property type="entry name" value="HTH_trans_reg/aminotransferase"/>
</dbReference>